<dbReference type="SUPFAM" id="SSF103481">
    <property type="entry name" value="Multidrug resistance efflux transporter EmrE"/>
    <property type="match status" value="2"/>
</dbReference>
<keyword evidence="2" id="KW-1003">Cell membrane</keyword>
<gene>
    <name evidence="8" type="ORF">FOZ74_01645</name>
</gene>
<sequence>MSPLSRPAAFACLALSMSLVGTYVALSKPLALVFPVMLLAWLRFGLGALAMLGWLRKPMDEPALSPHARGLLFLNALLGNFLFTVLMIYGVSLTSASTAGVIMASIPAWVALLSRFFLGERIAARTGLAIALAVAGIALFALGKPAAPMPAELASTPSTGTRWLGGVLLLAASCCEAAYSVIGKRLTASLGPRRICALMNLWGFVLATPAGLWLAWQFDFSAVSWPHWLLLLFYALAACVWSVWLWMTGLSTVPASQAGIFTTFLPLSAALVGVLALGESMGALQWLAFALAMASVVLATARRPRFRRASPAR</sequence>
<dbReference type="InterPro" id="IPR050638">
    <property type="entry name" value="AA-Vitamin_Transporters"/>
</dbReference>
<organism evidence="8 9">
    <name type="scientific">Comamonas flocculans</name>
    <dbReference type="NCBI Taxonomy" id="2597701"/>
    <lineage>
        <taxon>Bacteria</taxon>
        <taxon>Pseudomonadati</taxon>
        <taxon>Pseudomonadota</taxon>
        <taxon>Betaproteobacteria</taxon>
        <taxon>Burkholderiales</taxon>
        <taxon>Comamonadaceae</taxon>
        <taxon>Comamonas</taxon>
    </lineage>
</organism>
<feature type="transmembrane region" description="Helical" evidence="6">
    <location>
        <begin position="283"/>
        <end position="301"/>
    </location>
</feature>
<feature type="domain" description="EamA" evidence="7">
    <location>
        <begin position="13"/>
        <end position="140"/>
    </location>
</feature>
<feature type="transmembrane region" description="Helical" evidence="6">
    <location>
        <begin position="228"/>
        <end position="246"/>
    </location>
</feature>
<evidence type="ECO:0000256" key="3">
    <source>
        <dbReference type="ARBA" id="ARBA00022692"/>
    </source>
</evidence>
<dbReference type="GO" id="GO:0005886">
    <property type="term" value="C:plasma membrane"/>
    <property type="evidence" value="ECO:0007669"/>
    <property type="project" value="UniProtKB-SubCell"/>
</dbReference>
<dbReference type="Pfam" id="PF00892">
    <property type="entry name" value="EamA"/>
    <property type="match status" value="2"/>
</dbReference>
<evidence type="ECO:0000256" key="1">
    <source>
        <dbReference type="ARBA" id="ARBA00004651"/>
    </source>
</evidence>
<proteinExistence type="predicted"/>
<dbReference type="OrthoDB" id="8586862at2"/>
<feature type="transmembrane region" description="Helical" evidence="6">
    <location>
        <begin position="37"/>
        <end position="55"/>
    </location>
</feature>
<dbReference type="PANTHER" id="PTHR32322:SF18">
    <property type="entry name" value="S-ADENOSYLMETHIONINE_S-ADENOSYLHOMOCYSTEINE TRANSPORTER"/>
    <property type="match status" value="1"/>
</dbReference>
<reference evidence="8 9" key="1">
    <citation type="submission" date="2019-07" db="EMBL/GenBank/DDBJ databases">
        <title>Complete genome sequence of Comamonas sp. NLF 7-7 isolated from livestock.</title>
        <authorList>
            <person name="Kim D.H."/>
            <person name="Kim J.G."/>
        </authorList>
    </citation>
    <scope>NUCLEOTIDE SEQUENCE [LARGE SCALE GENOMIC DNA]</scope>
    <source>
        <strain evidence="8 9">NLF 7-7</strain>
    </source>
</reference>
<feature type="transmembrane region" description="Helical" evidence="6">
    <location>
        <begin position="67"/>
        <end position="89"/>
    </location>
</feature>
<protein>
    <submittedName>
        <fullName evidence="8">DMT family transporter</fullName>
    </submittedName>
</protein>
<evidence type="ECO:0000313" key="8">
    <source>
        <dbReference type="EMBL" id="QEA11841.1"/>
    </source>
</evidence>
<evidence type="ECO:0000256" key="5">
    <source>
        <dbReference type="ARBA" id="ARBA00023136"/>
    </source>
</evidence>
<evidence type="ECO:0000256" key="4">
    <source>
        <dbReference type="ARBA" id="ARBA00022989"/>
    </source>
</evidence>
<dbReference type="AlphaFoldDB" id="A0A5B8RQA4"/>
<dbReference type="EMBL" id="CP042344">
    <property type="protein sequence ID" value="QEA11841.1"/>
    <property type="molecule type" value="Genomic_DNA"/>
</dbReference>
<feature type="domain" description="EamA" evidence="7">
    <location>
        <begin position="164"/>
        <end position="299"/>
    </location>
</feature>
<keyword evidence="9" id="KW-1185">Reference proteome</keyword>
<dbReference type="Proteomes" id="UP000321199">
    <property type="component" value="Chromosome"/>
</dbReference>
<feature type="transmembrane region" description="Helical" evidence="6">
    <location>
        <begin position="258"/>
        <end position="277"/>
    </location>
</feature>
<dbReference type="PANTHER" id="PTHR32322">
    <property type="entry name" value="INNER MEMBRANE TRANSPORTER"/>
    <property type="match status" value="1"/>
</dbReference>
<feature type="transmembrane region" description="Helical" evidence="6">
    <location>
        <begin position="195"/>
        <end position="216"/>
    </location>
</feature>
<keyword evidence="4 6" id="KW-1133">Transmembrane helix</keyword>
<dbReference type="InterPro" id="IPR037185">
    <property type="entry name" value="EmrE-like"/>
</dbReference>
<feature type="transmembrane region" description="Helical" evidence="6">
    <location>
        <begin position="95"/>
        <end position="114"/>
    </location>
</feature>
<keyword evidence="5 6" id="KW-0472">Membrane</keyword>
<name>A0A5B8RQA4_9BURK</name>
<dbReference type="RefSeq" id="WP_146911399.1">
    <property type="nucleotide sequence ID" value="NZ_CP042344.1"/>
</dbReference>
<dbReference type="InterPro" id="IPR000620">
    <property type="entry name" value="EamA_dom"/>
</dbReference>
<accession>A0A5B8RQA4</accession>
<evidence type="ECO:0000256" key="2">
    <source>
        <dbReference type="ARBA" id="ARBA00022475"/>
    </source>
</evidence>
<evidence type="ECO:0000313" key="9">
    <source>
        <dbReference type="Proteomes" id="UP000321199"/>
    </source>
</evidence>
<feature type="transmembrane region" description="Helical" evidence="6">
    <location>
        <begin position="163"/>
        <end position="183"/>
    </location>
</feature>
<comment type="subcellular location">
    <subcellularLocation>
        <location evidence="1">Cell membrane</location>
        <topology evidence="1">Multi-pass membrane protein</topology>
    </subcellularLocation>
</comment>
<evidence type="ECO:0000259" key="7">
    <source>
        <dbReference type="Pfam" id="PF00892"/>
    </source>
</evidence>
<dbReference type="KEGG" id="cof:FOZ74_01645"/>
<feature type="transmembrane region" description="Helical" evidence="6">
    <location>
        <begin position="126"/>
        <end position="143"/>
    </location>
</feature>
<keyword evidence="3 6" id="KW-0812">Transmembrane</keyword>
<evidence type="ECO:0000256" key="6">
    <source>
        <dbReference type="SAM" id="Phobius"/>
    </source>
</evidence>